<dbReference type="Proteomes" id="UP000182063">
    <property type="component" value="Chromosome"/>
</dbReference>
<keyword evidence="2" id="KW-1185">Reference proteome</keyword>
<name>A0A1L3ZTA9_9SPHN</name>
<dbReference type="KEGG" id="sphj:BSL82_05755"/>
<dbReference type="OrthoDB" id="7567692at2"/>
<accession>A0A1L3ZTA9</accession>
<organism evidence="1 2">
    <name type="scientific">Tardibacter chloracetimidivorans</name>
    <dbReference type="NCBI Taxonomy" id="1921510"/>
    <lineage>
        <taxon>Bacteria</taxon>
        <taxon>Pseudomonadati</taxon>
        <taxon>Pseudomonadota</taxon>
        <taxon>Alphaproteobacteria</taxon>
        <taxon>Sphingomonadales</taxon>
        <taxon>Sphingomonadaceae</taxon>
        <taxon>Tardibacter</taxon>
    </lineage>
</organism>
<dbReference type="EMBL" id="CP018221">
    <property type="protein sequence ID" value="API58876.1"/>
    <property type="molecule type" value="Genomic_DNA"/>
</dbReference>
<dbReference type="RefSeq" id="WP_072596430.1">
    <property type="nucleotide sequence ID" value="NZ_CP018221.1"/>
</dbReference>
<sequence length="161" mass="18671">MTCGDVRRDSEAWTFGEVEARLVEAMGFWWRTPDREAAWLHIRAFWPEFCRHNHFGDYADDEAVPRPMPLTRAQVARRDQATEWLLLAPERDRRLVILAARALARGERQVPWRALLPQMGLRMGADGLRMRYSRAITAICRQLSHGAQRRNAGQDQQFAVS</sequence>
<dbReference type="AlphaFoldDB" id="A0A1L3ZTA9"/>
<proteinExistence type="predicted"/>
<protein>
    <submittedName>
        <fullName evidence="1">Uncharacterized protein</fullName>
    </submittedName>
</protein>
<dbReference type="STRING" id="1921510.BSL82_05755"/>
<gene>
    <name evidence="1" type="ORF">BSL82_05755</name>
</gene>
<evidence type="ECO:0000313" key="1">
    <source>
        <dbReference type="EMBL" id="API58876.1"/>
    </source>
</evidence>
<reference evidence="2" key="1">
    <citation type="submission" date="2016-11" db="EMBL/GenBank/DDBJ databases">
        <title>Complete Genome Sequence of alachlor-degrading Sphingomonas sp. strain JJ-A5.</title>
        <authorList>
            <person name="Lee H."/>
            <person name="Ka J.-O."/>
        </authorList>
    </citation>
    <scope>NUCLEOTIDE SEQUENCE [LARGE SCALE GENOMIC DNA]</scope>
    <source>
        <strain evidence="2">JJ-A5</strain>
    </source>
</reference>
<evidence type="ECO:0000313" key="2">
    <source>
        <dbReference type="Proteomes" id="UP000182063"/>
    </source>
</evidence>